<accession>A0ABZ2E853</accession>
<dbReference type="PRINTS" id="PR00081">
    <property type="entry name" value="GDHRDH"/>
</dbReference>
<dbReference type="NCBIfam" id="TIGR00453">
    <property type="entry name" value="ispD"/>
    <property type="match status" value="1"/>
</dbReference>
<dbReference type="InterPro" id="IPR029044">
    <property type="entry name" value="Nucleotide-diphossugar_trans"/>
</dbReference>
<evidence type="ECO:0000313" key="4">
    <source>
        <dbReference type="EMBL" id="WWC41936.1"/>
    </source>
</evidence>
<dbReference type="RefSeq" id="WP_086302985.1">
    <property type="nucleotide sequence ID" value="NZ_CP144916.1"/>
</dbReference>
<comment type="similarity">
    <text evidence="3">Belongs to the short-chain dehydrogenases/reductases (SDR) family.</text>
</comment>
<keyword evidence="1 4" id="KW-0808">Transferase</keyword>
<evidence type="ECO:0000256" key="2">
    <source>
        <dbReference type="ARBA" id="ARBA00022695"/>
    </source>
</evidence>
<dbReference type="CDD" id="cd05233">
    <property type="entry name" value="SDR_c"/>
    <property type="match status" value="1"/>
</dbReference>
<evidence type="ECO:0000313" key="5">
    <source>
        <dbReference type="Proteomes" id="UP001318120"/>
    </source>
</evidence>
<reference evidence="4 5" key="1">
    <citation type="journal article" date="2017" name="Genome Biol. Evol.">
        <title>Comparative Genomic Analysis Identifies a Campylobacter Clade Deficient in Selenium Metabolism.</title>
        <authorList>
            <person name="Miller W.G."/>
            <person name="Yee E."/>
            <person name="Lopes B.S."/>
            <person name="Chapman M.H."/>
            <person name="Huynh S."/>
            <person name="Bono J.L."/>
            <person name="Parker C.T."/>
            <person name="Strachan N.J.C."/>
            <person name="Forbes K.J."/>
        </authorList>
    </citation>
    <scope>NUCLEOTIDE SEQUENCE [LARGE SCALE GENOMIC DNA]</scope>
    <source>
        <strain evidence="4 5">RM9261</strain>
    </source>
</reference>
<keyword evidence="2 4" id="KW-0548">Nucleotidyltransferase</keyword>
<dbReference type="InterPro" id="IPR036291">
    <property type="entry name" value="NAD(P)-bd_dom_sf"/>
</dbReference>
<dbReference type="InterPro" id="IPR012115">
    <property type="entry name" value="CDP-ribitol_syn"/>
</dbReference>
<gene>
    <name evidence="4" type="primary">ispD</name>
    <name evidence="4" type="ORF">CVIC9261_00980</name>
</gene>
<dbReference type="Proteomes" id="UP001318120">
    <property type="component" value="Chromosome"/>
</dbReference>
<dbReference type="EC" id="2.7.7.60" evidence="4"/>
<dbReference type="Pfam" id="PF01128">
    <property type="entry name" value="IspD"/>
    <property type="match status" value="1"/>
</dbReference>
<dbReference type="PROSITE" id="PS00061">
    <property type="entry name" value="ADH_SHORT"/>
    <property type="match status" value="1"/>
</dbReference>
<sequence length="456" mass="50788">MSKNIAVILSGGKGMRFGLDIPKQFAKLAGKSIIEHSIEAFEQHNLIDEICIVTHPNWKHLIEEYVLKNKYKKVTKIISGGSERYESSISAINAYEGLNVNLIFHDAVRPFVSNKIIESVVESLKHYNCVDVAIAAVDTIIEVKDGIINNIPPRALIMQGQTPQAFKIETIKKAYDLALQDPQFKTTDDCGVVKKYLPNEKINVVLGSLDNIKITYQQDLNIADKIFQLKTIKNEKKLHDEYYEERLRNKVVVIFGGSYGIGANIAQIAKDYGANVEIFSRSTTNTDVASISDVNNALKTVNDKYGKIDYVVNTAAILEKQPLELTEYNKILDVININYLGAINVAKSSLQYLEKTSGQLLNFTSSSYTRGRAGYSLYSSSKAAIVNLTQALGEEFMARNSVRVNCINPQRTFTPMRVKNFGNEDINSLLDPKDVAIISINTLLSNFTGQVVDVTI</sequence>
<dbReference type="InterPro" id="IPR034683">
    <property type="entry name" value="IspD/TarI"/>
</dbReference>
<protein>
    <submittedName>
        <fullName evidence="4">2-C-methyl-D-erythritol 4-phosphate cytidylyltransferase</fullName>
        <ecNumber evidence="4">2.7.7.60</ecNumber>
    </submittedName>
</protein>
<dbReference type="Gene3D" id="3.40.50.720">
    <property type="entry name" value="NAD(P)-binding Rossmann-like Domain"/>
    <property type="match status" value="1"/>
</dbReference>
<dbReference type="PIRSF" id="PIRSF036586">
    <property type="entry name" value="CDP-ribitol_syn"/>
    <property type="match status" value="1"/>
</dbReference>
<dbReference type="Pfam" id="PF00106">
    <property type="entry name" value="adh_short"/>
    <property type="match status" value="1"/>
</dbReference>
<dbReference type="GO" id="GO:0050518">
    <property type="term" value="F:2-C-methyl-D-erythritol 4-phosphate cytidylyltransferase activity"/>
    <property type="evidence" value="ECO:0007669"/>
    <property type="project" value="UniProtKB-EC"/>
</dbReference>
<dbReference type="PRINTS" id="PR00080">
    <property type="entry name" value="SDRFAMILY"/>
</dbReference>
<dbReference type="SUPFAM" id="SSF53448">
    <property type="entry name" value="Nucleotide-diphospho-sugar transferases"/>
    <property type="match status" value="1"/>
</dbReference>
<dbReference type="InterPro" id="IPR050088">
    <property type="entry name" value="IspD/TarI_cytidylyltransf_bact"/>
</dbReference>
<dbReference type="CDD" id="cd02516">
    <property type="entry name" value="CDP-ME_synthetase"/>
    <property type="match status" value="1"/>
</dbReference>
<dbReference type="GeneID" id="93112640"/>
<evidence type="ECO:0000256" key="3">
    <source>
        <dbReference type="RuleBase" id="RU000363"/>
    </source>
</evidence>
<keyword evidence="5" id="KW-1185">Reference proteome</keyword>
<organism evidence="4 5">
    <name type="scientific">Campylobacter vicugnae</name>
    <dbReference type="NCBI Taxonomy" id="1660076"/>
    <lineage>
        <taxon>Bacteria</taxon>
        <taxon>Pseudomonadati</taxon>
        <taxon>Campylobacterota</taxon>
        <taxon>Epsilonproteobacteria</taxon>
        <taxon>Campylobacterales</taxon>
        <taxon>Campylobacteraceae</taxon>
        <taxon>Campylobacter</taxon>
    </lineage>
</organism>
<dbReference type="SUPFAM" id="SSF51735">
    <property type="entry name" value="NAD(P)-binding Rossmann-fold domains"/>
    <property type="match status" value="1"/>
</dbReference>
<dbReference type="NCBIfam" id="NF001183">
    <property type="entry name" value="PRK00155.1-3"/>
    <property type="match status" value="1"/>
</dbReference>
<dbReference type="InterPro" id="IPR001228">
    <property type="entry name" value="IspD"/>
</dbReference>
<name>A0ABZ2E853_9BACT</name>
<dbReference type="InterPro" id="IPR020904">
    <property type="entry name" value="Sc_DH/Rdtase_CS"/>
</dbReference>
<dbReference type="PANTHER" id="PTHR32125:SF4">
    <property type="entry name" value="2-C-METHYL-D-ERYTHRITOL 4-PHOSPHATE CYTIDYLYLTRANSFERASE, CHLOROPLASTIC"/>
    <property type="match status" value="1"/>
</dbReference>
<proteinExistence type="inferred from homology"/>
<evidence type="ECO:0000256" key="1">
    <source>
        <dbReference type="ARBA" id="ARBA00022679"/>
    </source>
</evidence>
<dbReference type="Gene3D" id="3.90.550.10">
    <property type="entry name" value="Spore Coat Polysaccharide Biosynthesis Protein SpsA, Chain A"/>
    <property type="match status" value="1"/>
</dbReference>
<dbReference type="EMBL" id="CP144916">
    <property type="protein sequence ID" value="WWC41936.1"/>
    <property type="molecule type" value="Genomic_DNA"/>
</dbReference>
<dbReference type="InterPro" id="IPR002347">
    <property type="entry name" value="SDR_fam"/>
</dbReference>
<dbReference type="PANTHER" id="PTHR32125">
    <property type="entry name" value="2-C-METHYL-D-ERYTHRITOL 4-PHOSPHATE CYTIDYLYLTRANSFERASE, CHLOROPLASTIC"/>
    <property type="match status" value="1"/>
</dbReference>